<feature type="compositionally biased region" description="Low complexity" evidence="2">
    <location>
        <begin position="272"/>
        <end position="283"/>
    </location>
</feature>
<dbReference type="Proteomes" id="UP001620626">
    <property type="component" value="Unassembled WGS sequence"/>
</dbReference>
<feature type="compositionally biased region" description="Gly residues" evidence="2">
    <location>
        <begin position="284"/>
        <end position="295"/>
    </location>
</feature>
<protein>
    <submittedName>
        <fullName evidence="3">Uncharacterized protein</fullName>
    </submittedName>
</protein>
<feature type="compositionally biased region" description="Basic and acidic residues" evidence="2">
    <location>
        <begin position="564"/>
        <end position="614"/>
    </location>
</feature>
<feature type="compositionally biased region" description="Basic and acidic residues" evidence="2">
    <location>
        <begin position="646"/>
        <end position="662"/>
    </location>
</feature>
<feature type="region of interest" description="Disordered" evidence="2">
    <location>
        <begin position="562"/>
        <end position="690"/>
    </location>
</feature>
<gene>
    <name evidence="3" type="ORF">niasHT_031636</name>
</gene>
<evidence type="ECO:0000256" key="1">
    <source>
        <dbReference type="SAM" id="Coils"/>
    </source>
</evidence>
<evidence type="ECO:0000313" key="3">
    <source>
        <dbReference type="EMBL" id="KAL3084751.1"/>
    </source>
</evidence>
<accession>A0ABD2IZQ7</accession>
<proteinExistence type="predicted"/>
<feature type="compositionally biased region" description="Polar residues" evidence="2">
    <location>
        <begin position="221"/>
        <end position="247"/>
    </location>
</feature>
<keyword evidence="1" id="KW-0175">Coiled coil</keyword>
<feature type="region of interest" description="Disordered" evidence="2">
    <location>
        <begin position="219"/>
        <end position="301"/>
    </location>
</feature>
<name>A0ABD2IZQ7_9BILA</name>
<dbReference type="AlphaFoldDB" id="A0ABD2IZQ7"/>
<keyword evidence="4" id="KW-1185">Reference proteome</keyword>
<evidence type="ECO:0000313" key="4">
    <source>
        <dbReference type="Proteomes" id="UP001620626"/>
    </source>
</evidence>
<comment type="caution">
    <text evidence="3">The sequence shown here is derived from an EMBL/GenBank/DDBJ whole genome shotgun (WGS) entry which is preliminary data.</text>
</comment>
<evidence type="ECO:0000256" key="2">
    <source>
        <dbReference type="SAM" id="MobiDB-lite"/>
    </source>
</evidence>
<organism evidence="3 4">
    <name type="scientific">Heterodera trifolii</name>
    <dbReference type="NCBI Taxonomy" id="157864"/>
    <lineage>
        <taxon>Eukaryota</taxon>
        <taxon>Metazoa</taxon>
        <taxon>Ecdysozoa</taxon>
        <taxon>Nematoda</taxon>
        <taxon>Chromadorea</taxon>
        <taxon>Rhabditida</taxon>
        <taxon>Tylenchina</taxon>
        <taxon>Tylenchomorpha</taxon>
        <taxon>Tylenchoidea</taxon>
        <taxon>Heteroderidae</taxon>
        <taxon>Heteroderinae</taxon>
        <taxon>Heterodera</taxon>
    </lineage>
</organism>
<dbReference type="EMBL" id="JBICBT010001070">
    <property type="protein sequence ID" value="KAL3084751.1"/>
    <property type="molecule type" value="Genomic_DNA"/>
</dbReference>
<reference evidence="3 4" key="1">
    <citation type="submission" date="2024-10" db="EMBL/GenBank/DDBJ databases">
        <authorList>
            <person name="Kim D."/>
        </authorList>
    </citation>
    <scope>NUCLEOTIDE SEQUENCE [LARGE SCALE GENOMIC DNA]</scope>
    <source>
        <strain evidence="3">BH-2024</strain>
    </source>
</reference>
<feature type="coiled-coil region" evidence="1">
    <location>
        <begin position="33"/>
        <end position="67"/>
    </location>
</feature>
<sequence>MDMKLRTARQNVERAAAGVELAWEQKRDADAELAAADAAFKLAQQRLNAAKNAAENANTALDAADAERLRVTDELDKKQKLQRFVNQQLMKIEVSKQLNAHHYEDISMKSGHREAVEALIQIADKHYTNLYRLKRKLLLDREIEELVKARDLNKYKHEVDAVTFRPLVDIRDKILYLSTKHFGLELEEIEADAQRRCMADGSTTPSYRQRFKAGLKRLNSVGRSSSRNDDQSQLLSPGSASRQQLTISDGGLLSPGTANRQQLTLSGGGLLSPGSANRQQLTLSGGGLLSPGSGGKQQQQLQQQHIIVPKCLATNSKPLNEYPFEIGFSKKTPLGEMTTNSCFYQHDLQKQKPNELVAYVARAVCLYTDIFNRMTEEERQSLNETMAYEESLTGQKNIELVGQKLDAQVEKKVKSLIADQHIREYPTDQRTALNMPTLHEFLRLEQGESSAMGEKKGAIVALPGSLDEMAQTLIEAEQPWDNGTDQFQGFSLFQRRPTLKDMFSRSPLTPIIESSSELRLRSESENSDQMYSLEFHALPSPPWNDKIVIGDQKGDNMVISDQKMSQESDQKHSPSKLADQEHSPSKWADQEHSPSKLADQEHSPSKLADQEHSPSKLALVNDQKLKQETGHARRNSTGSIHRGQKKEKEADHPSSSRAKSIDQRPALHSKQRQQSLHSSPSASSGAVRRRPRHFCVPTLSTPGTEPNLSGNQLENGTELAEQLANTWWKRKRQRASDTRTVRRCASVAGAQSVRHTRRTGTVAGHFGRLLSKGEKLSVLEQHIGDCACVGSLSLRDNALEHEVCCLVVLVSLKAGTTFYLRNFKNYYFF</sequence>
<feature type="compositionally biased region" description="Low complexity" evidence="2">
    <location>
        <begin position="672"/>
        <end position="686"/>
    </location>
</feature>